<dbReference type="Gene3D" id="3.40.50.720">
    <property type="entry name" value="NAD(P)-binding Rossmann-like Domain"/>
    <property type="match status" value="1"/>
</dbReference>
<proteinExistence type="predicted"/>
<dbReference type="SUPFAM" id="SSF51735">
    <property type="entry name" value="NAD(P)-binding Rossmann-fold domains"/>
    <property type="match status" value="1"/>
</dbReference>
<dbReference type="InterPro" id="IPR051783">
    <property type="entry name" value="NAD(P)-dependent_oxidoreduct"/>
</dbReference>
<comment type="caution">
    <text evidence="2">The sequence shown here is derived from an EMBL/GenBank/DDBJ whole genome shotgun (WGS) entry which is preliminary data.</text>
</comment>
<dbReference type="Pfam" id="PF01370">
    <property type="entry name" value="Epimerase"/>
    <property type="match status" value="1"/>
</dbReference>
<evidence type="ECO:0000313" key="3">
    <source>
        <dbReference type="Proteomes" id="UP000612362"/>
    </source>
</evidence>
<organism evidence="2 3">
    <name type="scientific">Ktedonospora formicarum</name>
    <dbReference type="NCBI Taxonomy" id="2778364"/>
    <lineage>
        <taxon>Bacteria</taxon>
        <taxon>Bacillati</taxon>
        <taxon>Chloroflexota</taxon>
        <taxon>Ktedonobacteria</taxon>
        <taxon>Ktedonobacterales</taxon>
        <taxon>Ktedonobacteraceae</taxon>
        <taxon>Ktedonospora</taxon>
    </lineage>
</organism>
<dbReference type="Proteomes" id="UP000612362">
    <property type="component" value="Unassembled WGS sequence"/>
</dbReference>
<dbReference type="InterPro" id="IPR036291">
    <property type="entry name" value="NAD(P)-bd_dom_sf"/>
</dbReference>
<evidence type="ECO:0000313" key="2">
    <source>
        <dbReference type="EMBL" id="GHO51325.1"/>
    </source>
</evidence>
<evidence type="ECO:0000259" key="1">
    <source>
        <dbReference type="Pfam" id="PF01370"/>
    </source>
</evidence>
<keyword evidence="3" id="KW-1185">Reference proteome</keyword>
<accession>A0A8J3MXD8</accession>
<dbReference type="RefSeq" id="WP_220200243.1">
    <property type="nucleotide sequence ID" value="NZ_BNJF01000011.1"/>
</dbReference>
<dbReference type="PANTHER" id="PTHR48079:SF6">
    <property type="entry name" value="NAD(P)-BINDING DOMAIN-CONTAINING PROTEIN-RELATED"/>
    <property type="match status" value="1"/>
</dbReference>
<gene>
    <name evidence="2" type="ORF">KSX_94880</name>
</gene>
<dbReference type="EMBL" id="BNJF01000011">
    <property type="protein sequence ID" value="GHO51325.1"/>
    <property type="molecule type" value="Genomic_DNA"/>
</dbReference>
<dbReference type="PANTHER" id="PTHR48079">
    <property type="entry name" value="PROTEIN YEEZ"/>
    <property type="match status" value="1"/>
</dbReference>
<dbReference type="GO" id="GO:0004029">
    <property type="term" value="F:aldehyde dehydrogenase (NAD+) activity"/>
    <property type="evidence" value="ECO:0007669"/>
    <property type="project" value="TreeGrafter"/>
</dbReference>
<feature type="domain" description="NAD-dependent epimerase/dehydratase" evidence="1">
    <location>
        <begin position="3"/>
        <end position="220"/>
    </location>
</feature>
<protein>
    <submittedName>
        <fullName evidence="2">dTDP-glucose 4,6-dehydratase</fullName>
    </submittedName>
</protein>
<name>A0A8J3MXD8_9CHLR</name>
<reference evidence="2" key="1">
    <citation type="submission" date="2020-10" db="EMBL/GenBank/DDBJ databases">
        <title>Taxonomic study of unclassified bacteria belonging to the class Ktedonobacteria.</title>
        <authorList>
            <person name="Yabe S."/>
            <person name="Wang C.M."/>
            <person name="Zheng Y."/>
            <person name="Sakai Y."/>
            <person name="Cavaletti L."/>
            <person name="Monciardini P."/>
            <person name="Donadio S."/>
        </authorList>
    </citation>
    <scope>NUCLEOTIDE SEQUENCE</scope>
    <source>
        <strain evidence="2">SOSP1-1</strain>
    </source>
</reference>
<dbReference type="GO" id="GO:0005737">
    <property type="term" value="C:cytoplasm"/>
    <property type="evidence" value="ECO:0007669"/>
    <property type="project" value="TreeGrafter"/>
</dbReference>
<sequence>MRILLVGATGVIGRRLIPVLIKSGHEVIGTTRTAEKRQRLERPGASSVVVDVFDREKVFTLVRETHPDVIIHQFTDLSEMHLSTDSRILQEGTRNLVDAAKQAGVHRLIAQSMAWAYAPGEGPADESVPLDIEAPEPRLTTIKGIQALEAAVAEMEWGVVLRYGLLYGPGTWFAPDGTIAEHVRQGQRVADQGVTSFLHVDDATHAALLALNWPQGIFNIVDDKPASATIWLPVYAATLGAPVPAMSMERPRAARGATNSRARHLLNWQPIYSSWREGFACVAREWRARHEEERPVML</sequence>
<dbReference type="AlphaFoldDB" id="A0A8J3MXD8"/>
<dbReference type="InterPro" id="IPR001509">
    <property type="entry name" value="Epimerase_deHydtase"/>
</dbReference>